<evidence type="ECO:0000256" key="7">
    <source>
        <dbReference type="ARBA" id="ARBA00023235"/>
    </source>
</evidence>
<dbReference type="InterPro" id="IPR036611">
    <property type="entry name" value="Trigger_fac_ribosome-bd_sf"/>
</dbReference>
<dbReference type="InterPro" id="IPR008880">
    <property type="entry name" value="Trigger_fac_C"/>
</dbReference>
<gene>
    <name evidence="9 13" type="primary">tig</name>
    <name evidence="13" type="ORF">QJ522_19540</name>
</gene>
<evidence type="ECO:0000256" key="2">
    <source>
        <dbReference type="ARBA" id="ARBA00005464"/>
    </source>
</evidence>
<dbReference type="GO" id="GO:0003755">
    <property type="term" value="F:peptidyl-prolyl cis-trans isomerase activity"/>
    <property type="evidence" value="ECO:0007669"/>
    <property type="project" value="UniProtKB-UniRule"/>
</dbReference>
<dbReference type="InterPro" id="IPR008881">
    <property type="entry name" value="Trigger_fac_ribosome-bd_bac"/>
</dbReference>
<feature type="domain" description="Trigger factor C-terminal" evidence="12">
    <location>
        <begin position="320"/>
        <end position="475"/>
    </location>
</feature>
<feature type="region of interest" description="Disordered" evidence="10">
    <location>
        <begin position="204"/>
        <end position="229"/>
    </location>
</feature>
<dbReference type="Pfam" id="PF05697">
    <property type="entry name" value="Trigger_N"/>
    <property type="match status" value="1"/>
</dbReference>
<feature type="region of interest" description="Disordered" evidence="10">
    <location>
        <begin position="1"/>
        <end position="28"/>
    </location>
</feature>
<evidence type="ECO:0000256" key="9">
    <source>
        <dbReference type="HAMAP-Rule" id="MF_00303"/>
    </source>
</evidence>
<dbReference type="NCBIfam" id="TIGR00115">
    <property type="entry name" value="tig"/>
    <property type="match status" value="1"/>
</dbReference>
<feature type="region of interest" description="Disordered" evidence="10">
    <location>
        <begin position="475"/>
        <end position="511"/>
    </location>
</feature>
<comment type="subcellular location">
    <subcellularLocation>
        <location evidence="9">Cytoplasm</location>
    </subcellularLocation>
    <text evidence="9">About half TF is bound to the ribosome near the polypeptide exit tunnel while the other half is free in the cytoplasm.</text>
</comment>
<evidence type="ECO:0000259" key="12">
    <source>
        <dbReference type="Pfam" id="PF05698"/>
    </source>
</evidence>
<dbReference type="GO" id="GO:0015031">
    <property type="term" value="P:protein transport"/>
    <property type="evidence" value="ECO:0007669"/>
    <property type="project" value="UniProtKB-UniRule"/>
</dbReference>
<evidence type="ECO:0000259" key="11">
    <source>
        <dbReference type="Pfam" id="PF05697"/>
    </source>
</evidence>
<dbReference type="EC" id="5.2.1.8" evidence="3 9"/>
<dbReference type="SUPFAM" id="SSF54534">
    <property type="entry name" value="FKBP-like"/>
    <property type="match status" value="1"/>
</dbReference>
<evidence type="ECO:0000256" key="3">
    <source>
        <dbReference type="ARBA" id="ARBA00013194"/>
    </source>
</evidence>
<comment type="caution">
    <text evidence="13">The sequence shown here is derived from an EMBL/GenBank/DDBJ whole genome shotgun (WGS) entry which is preliminary data.</text>
</comment>
<dbReference type="SUPFAM" id="SSF109998">
    <property type="entry name" value="Triger factor/SurA peptide-binding domain-like"/>
    <property type="match status" value="1"/>
</dbReference>
<dbReference type="HAMAP" id="MF_00303">
    <property type="entry name" value="Trigger_factor_Tig"/>
    <property type="match status" value="1"/>
</dbReference>
<dbReference type="AlphaFoldDB" id="A0AAW6U5R9"/>
<keyword evidence="9" id="KW-0132">Cell division</keyword>
<dbReference type="InterPro" id="IPR037041">
    <property type="entry name" value="Trigger_fac_C_sf"/>
</dbReference>
<dbReference type="InterPro" id="IPR027304">
    <property type="entry name" value="Trigger_fact/SurA_dom_sf"/>
</dbReference>
<comment type="function">
    <text evidence="9">Involved in protein export. Acts as a chaperone by maintaining the newly synthesized protein in an open conformation. Functions as a peptidyl-prolyl cis-trans isomerase.</text>
</comment>
<keyword evidence="9" id="KW-0131">Cell cycle</keyword>
<dbReference type="InterPro" id="IPR005215">
    <property type="entry name" value="Trig_fac"/>
</dbReference>
<keyword evidence="14" id="KW-1185">Reference proteome</keyword>
<keyword evidence="6 9" id="KW-0143">Chaperone</keyword>
<dbReference type="Gene3D" id="3.10.50.40">
    <property type="match status" value="1"/>
</dbReference>
<feature type="compositionally biased region" description="Basic and acidic residues" evidence="10">
    <location>
        <begin position="500"/>
        <end position="511"/>
    </location>
</feature>
<accession>A0AAW6U5R9</accession>
<evidence type="ECO:0000313" key="14">
    <source>
        <dbReference type="Proteomes" id="UP001431776"/>
    </source>
</evidence>
<dbReference type="EMBL" id="JASCXX010000031">
    <property type="protein sequence ID" value="MDI6451264.1"/>
    <property type="molecule type" value="Genomic_DNA"/>
</dbReference>
<protein>
    <recommendedName>
        <fullName evidence="4 9">Trigger factor</fullName>
        <shortName evidence="9">TF</shortName>
        <ecNumber evidence="3 9">5.2.1.8</ecNumber>
    </recommendedName>
    <alternativeName>
        <fullName evidence="8 9">PPIase</fullName>
    </alternativeName>
</protein>
<proteinExistence type="inferred from homology"/>
<dbReference type="Gene3D" id="3.30.70.1050">
    <property type="entry name" value="Trigger factor ribosome-binding domain"/>
    <property type="match status" value="1"/>
</dbReference>
<keyword evidence="5 9" id="KW-0697">Rotamase</keyword>
<dbReference type="GO" id="GO:0005737">
    <property type="term" value="C:cytoplasm"/>
    <property type="evidence" value="ECO:0007669"/>
    <property type="project" value="UniProtKB-SubCell"/>
</dbReference>
<name>A0AAW6U5R9_9BACT</name>
<keyword evidence="7 9" id="KW-0413">Isomerase</keyword>
<comment type="similarity">
    <text evidence="2 9">Belongs to the FKBP-type PPIase family. Tig subfamily.</text>
</comment>
<evidence type="ECO:0000256" key="5">
    <source>
        <dbReference type="ARBA" id="ARBA00023110"/>
    </source>
</evidence>
<keyword evidence="9" id="KW-0963">Cytoplasm</keyword>
<comment type="domain">
    <text evidence="9">Consists of 3 domains; the N-terminus binds the ribosome, the middle domain has PPIase activity, while the C-terminus has intrinsic chaperone activity on its own.</text>
</comment>
<dbReference type="PANTHER" id="PTHR30560:SF3">
    <property type="entry name" value="TRIGGER FACTOR-LIKE PROTEIN TIG, CHLOROPLASTIC"/>
    <property type="match status" value="1"/>
</dbReference>
<feature type="domain" description="Trigger factor ribosome-binding bacterial" evidence="11">
    <location>
        <begin position="28"/>
        <end position="171"/>
    </location>
</feature>
<evidence type="ECO:0000256" key="6">
    <source>
        <dbReference type="ARBA" id="ARBA00023186"/>
    </source>
</evidence>
<dbReference type="PANTHER" id="PTHR30560">
    <property type="entry name" value="TRIGGER FACTOR CHAPERONE AND PEPTIDYL-PROLYL CIS/TRANS ISOMERASE"/>
    <property type="match status" value="1"/>
</dbReference>
<dbReference type="SUPFAM" id="SSF102735">
    <property type="entry name" value="Trigger factor ribosome-binding domain"/>
    <property type="match status" value="1"/>
</dbReference>
<feature type="compositionally biased region" description="Basic and acidic residues" evidence="10">
    <location>
        <begin position="204"/>
        <end position="220"/>
    </location>
</feature>
<evidence type="ECO:0000256" key="8">
    <source>
        <dbReference type="ARBA" id="ARBA00029986"/>
    </source>
</evidence>
<evidence type="ECO:0000256" key="1">
    <source>
        <dbReference type="ARBA" id="ARBA00000971"/>
    </source>
</evidence>
<dbReference type="Gene3D" id="1.10.3120.10">
    <property type="entry name" value="Trigger factor, C-terminal domain"/>
    <property type="match status" value="1"/>
</dbReference>
<dbReference type="RefSeq" id="WP_349246672.1">
    <property type="nucleotide sequence ID" value="NZ_JASCXX010000031.1"/>
</dbReference>
<evidence type="ECO:0000256" key="4">
    <source>
        <dbReference type="ARBA" id="ARBA00016902"/>
    </source>
</evidence>
<evidence type="ECO:0000313" key="13">
    <source>
        <dbReference type="EMBL" id="MDI6451264.1"/>
    </source>
</evidence>
<organism evidence="13 14">
    <name type="scientific">Anaerobaca lacustris</name>
    <dbReference type="NCBI Taxonomy" id="3044600"/>
    <lineage>
        <taxon>Bacteria</taxon>
        <taxon>Pseudomonadati</taxon>
        <taxon>Planctomycetota</taxon>
        <taxon>Phycisphaerae</taxon>
        <taxon>Sedimentisphaerales</taxon>
        <taxon>Anaerobacaceae</taxon>
        <taxon>Anaerobaca</taxon>
    </lineage>
</organism>
<dbReference type="InterPro" id="IPR046357">
    <property type="entry name" value="PPIase_dom_sf"/>
</dbReference>
<dbReference type="GO" id="GO:0043335">
    <property type="term" value="P:protein unfolding"/>
    <property type="evidence" value="ECO:0007669"/>
    <property type="project" value="TreeGrafter"/>
</dbReference>
<dbReference type="Proteomes" id="UP001431776">
    <property type="component" value="Unassembled WGS sequence"/>
</dbReference>
<dbReference type="GO" id="GO:0051083">
    <property type="term" value="P:'de novo' cotranslational protein folding"/>
    <property type="evidence" value="ECO:0007669"/>
    <property type="project" value="TreeGrafter"/>
</dbReference>
<comment type="catalytic activity">
    <reaction evidence="1 9">
        <text>[protein]-peptidylproline (omega=180) = [protein]-peptidylproline (omega=0)</text>
        <dbReference type="Rhea" id="RHEA:16237"/>
        <dbReference type="Rhea" id="RHEA-COMP:10747"/>
        <dbReference type="Rhea" id="RHEA-COMP:10748"/>
        <dbReference type="ChEBI" id="CHEBI:83833"/>
        <dbReference type="ChEBI" id="CHEBI:83834"/>
        <dbReference type="EC" id="5.2.1.8"/>
    </reaction>
</comment>
<dbReference type="GO" id="GO:0043022">
    <property type="term" value="F:ribosome binding"/>
    <property type="evidence" value="ECO:0007669"/>
    <property type="project" value="TreeGrafter"/>
</dbReference>
<reference evidence="13" key="1">
    <citation type="submission" date="2023-05" db="EMBL/GenBank/DDBJ databases">
        <title>Anaerotaeda fermentans gen. nov., sp. nov., a novel anaerobic planctomycete of the new family within the order Sedimentisphaerales isolated from Taman Peninsula, Russia.</title>
        <authorList>
            <person name="Khomyakova M.A."/>
            <person name="Merkel A.Y."/>
            <person name="Slobodkin A.I."/>
        </authorList>
    </citation>
    <scope>NUCLEOTIDE SEQUENCE</scope>
    <source>
        <strain evidence="13">M17dextr</strain>
    </source>
</reference>
<dbReference type="Pfam" id="PF05698">
    <property type="entry name" value="Trigger_C"/>
    <property type="match status" value="1"/>
</dbReference>
<evidence type="ECO:0000256" key="10">
    <source>
        <dbReference type="SAM" id="MobiDB-lite"/>
    </source>
</evidence>
<dbReference type="GO" id="GO:0051301">
    <property type="term" value="P:cell division"/>
    <property type="evidence" value="ECO:0007669"/>
    <property type="project" value="UniProtKB-KW"/>
</dbReference>
<sequence>MEEETKDSTTPTSQEQEQEQPRTARNLVTVEDAGPCKKKVVIEVPEESIKEAIDEQYKELSRDAVLPGFRKGRAPRRLLEKRFGKETNEQIKLKLLAEASEAAIKDKELDILGDPDIDFEKVELPATGPMKFEFEAEVRPEFELPGLEKIPVKRETLAITDDQIDREVDQLRRYAGVWAPREEGTVEADDQIIADVLLKPELTEEEKAKQAEAAEKAERGEEPEEGQVLEAETKLDNAEIFIRSQGFVGAIPVEKLDEWLVGAKVGDTRTTTVEVPKTYFREEYRGRKVEVEVTIKEVKYLKPAEINEQFLGRYGAESEADLRELIQDNLQQRQEARIREDMSEQIYQHLLRNTDFDLPLDIVARQAGTILQRQYINLLQRGLSRQQVEEQMEQLRAGSEEQAKEQLKTFFIMDKVADKLEIEVTEEEINGHIAQIAIQRGQRPEKMKEQMERDGSLAQFRMDVRQNKCINKLLETADITEQEAQATEAKPKKARKTAKKPAEDQAENKDQ</sequence>
<dbReference type="GO" id="GO:0044183">
    <property type="term" value="F:protein folding chaperone"/>
    <property type="evidence" value="ECO:0007669"/>
    <property type="project" value="TreeGrafter"/>
</dbReference>